<feature type="transmembrane region" description="Helical" evidence="4">
    <location>
        <begin position="356"/>
        <end position="381"/>
    </location>
</feature>
<keyword evidence="4" id="KW-1133">Transmembrane helix</keyword>
<dbReference type="InterPro" id="IPR032675">
    <property type="entry name" value="LRR_dom_sf"/>
</dbReference>
<keyword evidence="4" id="KW-0812">Transmembrane</keyword>
<sequence length="433" mass="48876">MSSGTFQHLHELRVLSLRGNRIHQLSPRLFLKLAKLRFLDLSDNDFHQLDPEVFKDVQELRTFSCRRCNLKNMNPHIYSLLSNLAHLDLGENQFKYLDREEFRDLKKLMSLRLDGNHFPVVLEGTFASQGRLQYLNLARSQIAKVTNHAFDNLTSLLELDLSYNKLDRLEPITFQPLATNLRSLLVSGNNIKVDQFLYVLHVTTRLKELAMADLPVKHGLPISLVANLGSLKHLNLSGNELTKFHYQLLTPVPGLSSLDLSRNKLHSLDEGSVVKIDYISKVFLHDNPWACDLCHILPMLRSNSTWKSSVICSLPSQLQGRTLSSLTSDQLSLCSSGLDYKDEGFVGLALTHKTQLGLIAAGFAVALLIITMASVVVGLFYNRKKTSYYYSEEEKVKATEDICKSCSKDNNLSVSTINDTAKNPEQEDEIEDS</sequence>
<keyword evidence="1" id="KW-0433">Leucine-rich repeat</keyword>
<evidence type="ECO:0000256" key="4">
    <source>
        <dbReference type="SAM" id="Phobius"/>
    </source>
</evidence>
<reference evidence="5" key="1">
    <citation type="submission" date="2022-01" db="EMBL/GenBank/DDBJ databases">
        <authorList>
            <person name="King R."/>
        </authorList>
    </citation>
    <scope>NUCLEOTIDE SEQUENCE</scope>
</reference>
<evidence type="ECO:0000256" key="2">
    <source>
        <dbReference type="ARBA" id="ARBA00022737"/>
    </source>
</evidence>
<dbReference type="InterPro" id="IPR003591">
    <property type="entry name" value="Leu-rich_rpt_typical-subtyp"/>
</dbReference>
<dbReference type="Pfam" id="PF13855">
    <property type="entry name" value="LRR_8"/>
    <property type="match status" value="4"/>
</dbReference>
<dbReference type="SUPFAM" id="SSF52058">
    <property type="entry name" value="L domain-like"/>
    <property type="match status" value="1"/>
</dbReference>
<dbReference type="Proteomes" id="UP001152798">
    <property type="component" value="Chromosome 1"/>
</dbReference>
<dbReference type="Gene3D" id="3.80.10.10">
    <property type="entry name" value="Ribonuclease Inhibitor"/>
    <property type="match status" value="3"/>
</dbReference>
<name>A0A9P0E9L6_NEZVI</name>
<evidence type="ECO:0000256" key="3">
    <source>
        <dbReference type="SAM" id="MobiDB-lite"/>
    </source>
</evidence>
<dbReference type="PROSITE" id="PS51450">
    <property type="entry name" value="LRR"/>
    <property type="match status" value="2"/>
</dbReference>
<dbReference type="InterPro" id="IPR050541">
    <property type="entry name" value="LRR_TM_domain-containing"/>
</dbReference>
<dbReference type="PANTHER" id="PTHR24369:SF211">
    <property type="entry name" value="LEUCINE-RICH REPEAT-CONTAINING PROTEIN 15-LIKE"/>
    <property type="match status" value="1"/>
</dbReference>
<feature type="compositionally biased region" description="Polar residues" evidence="3">
    <location>
        <begin position="408"/>
        <end position="423"/>
    </location>
</feature>
<evidence type="ECO:0000256" key="1">
    <source>
        <dbReference type="ARBA" id="ARBA00022614"/>
    </source>
</evidence>
<organism evidence="5 6">
    <name type="scientific">Nezara viridula</name>
    <name type="common">Southern green stink bug</name>
    <name type="synonym">Cimex viridulus</name>
    <dbReference type="NCBI Taxonomy" id="85310"/>
    <lineage>
        <taxon>Eukaryota</taxon>
        <taxon>Metazoa</taxon>
        <taxon>Ecdysozoa</taxon>
        <taxon>Arthropoda</taxon>
        <taxon>Hexapoda</taxon>
        <taxon>Insecta</taxon>
        <taxon>Pterygota</taxon>
        <taxon>Neoptera</taxon>
        <taxon>Paraneoptera</taxon>
        <taxon>Hemiptera</taxon>
        <taxon>Heteroptera</taxon>
        <taxon>Panheteroptera</taxon>
        <taxon>Pentatomomorpha</taxon>
        <taxon>Pentatomoidea</taxon>
        <taxon>Pentatomidae</taxon>
        <taxon>Pentatominae</taxon>
        <taxon>Nezara</taxon>
    </lineage>
</organism>
<protein>
    <submittedName>
        <fullName evidence="5">Uncharacterized protein</fullName>
    </submittedName>
</protein>
<dbReference type="SMART" id="SM00369">
    <property type="entry name" value="LRR_TYP"/>
    <property type="match status" value="8"/>
</dbReference>
<evidence type="ECO:0000313" key="5">
    <source>
        <dbReference type="EMBL" id="CAH1390934.1"/>
    </source>
</evidence>
<keyword evidence="6" id="KW-1185">Reference proteome</keyword>
<accession>A0A9P0E9L6</accession>
<proteinExistence type="predicted"/>
<keyword evidence="2" id="KW-0677">Repeat</keyword>
<dbReference type="PRINTS" id="PR00019">
    <property type="entry name" value="LEURICHRPT"/>
</dbReference>
<dbReference type="AlphaFoldDB" id="A0A9P0E9L6"/>
<dbReference type="OrthoDB" id="6598864at2759"/>
<dbReference type="PANTHER" id="PTHR24369">
    <property type="entry name" value="ANTIGEN BSP, PUTATIVE-RELATED"/>
    <property type="match status" value="1"/>
</dbReference>
<keyword evidence="4" id="KW-0472">Membrane</keyword>
<dbReference type="EMBL" id="OV725077">
    <property type="protein sequence ID" value="CAH1390934.1"/>
    <property type="molecule type" value="Genomic_DNA"/>
</dbReference>
<dbReference type="GO" id="GO:0005886">
    <property type="term" value="C:plasma membrane"/>
    <property type="evidence" value="ECO:0007669"/>
    <property type="project" value="TreeGrafter"/>
</dbReference>
<feature type="region of interest" description="Disordered" evidence="3">
    <location>
        <begin position="408"/>
        <end position="433"/>
    </location>
</feature>
<evidence type="ECO:0000313" key="6">
    <source>
        <dbReference type="Proteomes" id="UP001152798"/>
    </source>
</evidence>
<dbReference type="InterPro" id="IPR001611">
    <property type="entry name" value="Leu-rich_rpt"/>
</dbReference>
<gene>
    <name evidence="5" type="ORF">NEZAVI_LOCUS2041</name>
</gene>